<dbReference type="PANTHER" id="PTHR46238:SF8">
    <property type="entry name" value="ENDONUCLEASE_EXONUCLEASE_PHOSPHATASE DOMAIN-CONTAINING PROTEIN"/>
    <property type="match status" value="1"/>
</dbReference>
<comment type="caution">
    <text evidence="1">The sequence shown here is derived from an EMBL/GenBank/DDBJ whole genome shotgun (WGS) entry which is preliminary data.</text>
</comment>
<protein>
    <submittedName>
        <fullName evidence="1">Uncharacterized protein</fullName>
    </submittedName>
</protein>
<dbReference type="AlphaFoldDB" id="A0A9J5ZXV8"/>
<keyword evidence="2" id="KW-1185">Reference proteome</keyword>
<proteinExistence type="predicted"/>
<evidence type="ECO:0000313" key="1">
    <source>
        <dbReference type="EMBL" id="KAG5616810.1"/>
    </source>
</evidence>
<organism evidence="1 2">
    <name type="scientific">Solanum commersonii</name>
    <name type="common">Commerson's wild potato</name>
    <name type="synonym">Commerson's nightshade</name>
    <dbReference type="NCBI Taxonomy" id="4109"/>
    <lineage>
        <taxon>Eukaryota</taxon>
        <taxon>Viridiplantae</taxon>
        <taxon>Streptophyta</taxon>
        <taxon>Embryophyta</taxon>
        <taxon>Tracheophyta</taxon>
        <taxon>Spermatophyta</taxon>
        <taxon>Magnoliopsida</taxon>
        <taxon>eudicotyledons</taxon>
        <taxon>Gunneridae</taxon>
        <taxon>Pentapetalae</taxon>
        <taxon>asterids</taxon>
        <taxon>lamiids</taxon>
        <taxon>Solanales</taxon>
        <taxon>Solanaceae</taxon>
        <taxon>Solanoideae</taxon>
        <taxon>Solaneae</taxon>
        <taxon>Solanum</taxon>
    </lineage>
</organism>
<dbReference type="OrthoDB" id="768353at2759"/>
<dbReference type="Proteomes" id="UP000824120">
    <property type="component" value="Chromosome 3"/>
</dbReference>
<sequence length="171" mass="20383">MARGEARQPFIFNIVVRRLHGDKGERREARKILESEAFKLSRTKTEYIECKFMVVPHETDVEVRLDTKVIPTRGSFGSIIQGNREINDDVTHCIRARWMKWKLAFGVLCDKNVPLKLEEYWQVKNFYDYKKNVAEMSMLRWTYRHNWRDKISDEDIWDKIGAGPMVNKMLK</sequence>
<dbReference type="PANTHER" id="PTHR46238">
    <property type="entry name" value="REVERSE TRANSCRIPTASE DOMAIN-CONTAINING PROTEIN"/>
    <property type="match status" value="1"/>
</dbReference>
<gene>
    <name evidence="1" type="ORF">H5410_016634</name>
</gene>
<reference evidence="1 2" key="1">
    <citation type="submission" date="2020-09" db="EMBL/GenBank/DDBJ databases">
        <title>De no assembly of potato wild relative species, Solanum commersonii.</title>
        <authorList>
            <person name="Cho K."/>
        </authorList>
    </citation>
    <scope>NUCLEOTIDE SEQUENCE [LARGE SCALE GENOMIC DNA]</scope>
    <source>
        <strain evidence="1">LZ3.2</strain>
        <tissue evidence="1">Leaf</tissue>
    </source>
</reference>
<dbReference type="EMBL" id="JACXVP010000003">
    <property type="protein sequence ID" value="KAG5616810.1"/>
    <property type="molecule type" value="Genomic_DNA"/>
</dbReference>
<name>A0A9J5ZXV8_SOLCO</name>
<accession>A0A9J5ZXV8</accession>
<evidence type="ECO:0000313" key="2">
    <source>
        <dbReference type="Proteomes" id="UP000824120"/>
    </source>
</evidence>